<evidence type="ECO:0000313" key="2">
    <source>
        <dbReference type="EMBL" id="KWX04639.1"/>
    </source>
</evidence>
<sequence>MPAAPDPHTDTAPDLTILLTATGRAYLNGARVPVTGHTDPLAAAVRAAAAIAVQLGRPVRATATDPDGTTWPLIIHPDGAVTATRPAATTPAPPHPAEATVPPDSPQHTGPAPATGTPSDPPPSPAEPGGQHSEKLDLAQVPAWPVVTIALTATGQAYVNRVPVPYPPGADPRAAAVRAAAAIAVQLGRPVRATATDPDGTTWPLIIHPDGTATAAGDPTRPEPAKRRPWRRRQ</sequence>
<dbReference type="Proteomes" id="UP000070598">
    <property type="component" value="Unassembled WGS sequence"/>
</dbReference>
<dbReference type="RefSeq" id="WP_067421277.1">
    <property type="nucleotide sequence ID" value="NZ_JYIK01001122.1"/>
</dbReference>
<dbReference type="AlphaFoldDB" id="A0A132N3D9"/>
<organism evidence="2 3">
    <name type="scientific">Carbonactinospora thermoautotrophica</name>
    <dbReference type="NCBI Taxonomy" id="1469144"/>
    <lineage>
        <taxon>Bacteria</taxon>
        <taxon>Bacillati</taxon>
        <taxon>Actinomycetota</taxon>
        <taxon>Actinomycetes</taxon>
        <taxon>Kitasatosporales</taxon>
        <taxon>Carbonactinosporaceae</taxon>
        <taxon>Carbonactinospora</taxon>
    </lineage>
</organism>
<dbReference type="PATRIC" id="fig|1469144.9.peg.108"/>
<gene>
    <name evidence="2" type="ORF">TR74_24265</name>
</gene>
<comment type="caution">
    <text evidence="2">The sequence shown here is derived from an EMBL/GenBank/DDBJ whole genome shotgun (WGS) entry which is preliminary data.</text>
</comment>
<evidence type="ECO:0000313" key="3">
    <source>
        <dbReference type="Proteomes" id="UP000070598"/>
    </source>
</evidence>
<feature type="region of interest" description="Disordered" evidence="1">
    <location>
        <begin position="84"/>
        <end position="133"/>
    </location>
</feature>
<protein>
    <submittedName>
        <fullName evidence="2">Uncharacterized protein</fullName>
    </submittedName>
</protein>
<feature type="compositionally biased region" description="Low complexity" evidence="1">
    <location>
        <begin position="109"/>
        <end position="118"/>
    </location>
</feature>
<proteinExistence type="predicted"/>
<feature type="region of interest" description="Disordered" evidence="1">
    <location>
        <begin position="194"/>
        <end position="234"/>
    </location>
</feature>
<reference evidence="3" key="1">
    <citation type="submission" date="2015-02" db="EMBL/GenBank/DDBJ databases">
        <title>Physiological reanalysis, assessment of diazotrophy, and genome sequences of multiple isolates of Streptomyces thermoautotrophicus.</title>
        <authorList>
            <person name="MacKellar D.C."/>
            <person name="Lieber L."/>
            <person name="Norman J."/>
            <person name="Bolger A."/>
            <person name="Tobin C."/>
            <person name="Murray J.W."/>
            <person name="Friesen M."/>
            <person name="Prell J."/>
        </authorList>
    </citation>
    <scope>NUCLEOTIDE SEQUENCE [LARGE SCALE GENOMIC DNA]</scope>
    <source>
        <strain evidence="3">UBT1</strain>
    </source>
</reference>
<dbReference type="EMBL" id="JYIK01001122">
    <property type="protein sequence ID" value="KWX04639.1"/>
    <property type="molecule type" value="Genomic_DNA"/>
</dbReference>
<accession>A0A132N3D9</accession>
<evidence type="ECO:0000256" key="1">
    <source>
        <dbReference type="SAM" id="MobiDB-lite"/>
    </source>
</evidence>
<name>A0A132N3D9_9ACTN</name>